<dbReference type="PANTHER" id="PTHR33393:SF12">
    <property type="entry name" value="CAPSULE BIOSYNTHESIS PROTEIN CAPA"/>
    <property type="match status" value="1"/>
</dbReference>
<reference evidence="4" key="1">
    <citation type="journal article" date="2019" name="Int. J. Syst. Evol. Microbiol.">
        <title>The Global Catalogue of Microorganisms (GCM) 10K type strain sequencing project: providing services to taxonomists for standard genome sequencing and annotation.</title>
        <authorList>
            <consortium name="The Broad Institute Genomics Platform"/>
            <consortium name="The Broad Institute Genome Sequencing Center for Infectious Disease"/>
            <person name="Wu L."/>
            <person name="Ma J."/>
        </authorList>
    </citation>
    <scope>NUCLEOTIDE SEQUENCE [LARGE SCALE GENOMIC DNA]</scope>
    <source>
        <strain evidence="4">JCM 17250</strain>
    </source>
</reference>
<dbReference type="CDD" id="cd07381">
    <property type="entry name" value="MPP_CapA"/>
    <property type="match status" value="1"/>
</dbReference>
<protein>
    <recommendedName>
        <fullName evidence="2">Capsule synthesis protein CapA domain-containing protein</fullName>
    </recommendedName>
</protein>
<sequence length="381" mass="43208">MPIFKRISFILITMFILTGCLAEEKRSELHQLKEIEQVNKETLTYLPAESYQLSIAAIGDLLIHGRVYNHARTNSGFDFMPMVSEIQDYLVSADIATANQETMIGGEAFGLSTYPQFNSPQEVGDMVKELGIDIVTLANNHTLDRGEQVVYSALDYWDQIDVLYTGSYRDQADRAEIRVIEENNISVAFLGYSYGTNGIPIPNGKDYLINLIDQEQIAQDVAEAKELADVVVMHLHFGDEYIRMPNMFQQELVQYVVDLGVNIVFGHHPHVLQPVDWVESASGEEAFVIYSLGNFLSGQDQLYRQIGGIVELEIHKEVTSSSEKITLAAPRFLPTYVDPNQGYKVIPLKDVTDQQLPDARQHYEEIKSHMSQWMPELDFFE</sequence>
<gene>
    <name evidence="3" type="ORF">GCM10022410_19900</name>
</gene>
<comment type="similarity">
    <text evidence="1">Belongs to the CapA family.</text>
</comment>
<feature type="domain" description="Capsule synthesis protein CapA" evidence="2">
    <location>
        <begin position="54"/>
        <end position="299"/>
    </location>
</feature>
<keyword evidence="4" id="KW-1185">Reference proteome</keyword>
<dbReference type="SUPFAM" id="SSF56300">
    <property type="entry name" value="Metallo-dependent phosphatases"/>
    <property type="match status" value="1"/>
</dbReference>
<evidence type="ECO:0000259" key="2">
    <source>
        <dbReference type="SMART" id="SM00854"/>
    </source>
</evidence>
<dbReference type="PANTHER" id="PTHR33393">
    <property type="entry name" value="POLYGLUTAMINE SYNTHESIS ACCESSORY PROTEIN RV0574C-RELATED"/>
    <property type="match status" value="1"/>
</dbReference>
<organism evidence="3 4">
    <name type="scientific">Amphibacillus indicireducens</name>
    <dbReference type="NCBI Taxonomy" id="1076330"/>
    <lineage>
        <taxon>Bacteria</taxon>
        <taxon>Bacillati</taxon>
        <taxon>Bacillota</taxon>
        <taxon>Bacilli</taxon>
        <taxon>Bacillales</taxon>
        <taxon>Bacillaceae</taxon>
        <taxon>Amphibacillus</taxon>
    </lineage>
</organism>
<name>A0ABP7VVS1_9BACI</name>
<comment type="caution">
    <text evidence="3">The sequence shown here is derived from an EMBL/GenBank/DDBJ whole genome shotgun (WGS) entry which is preliminary data.</text>
</comment>
<dbReference type="InterPro" id="IPR019079">
    <property type="entry name" value="Capsule_synth_CapA"/>
</dbReference>
<dbReference type="InterPro" id="IPR052169">
    <property type="entry name" value="CW_Biosynth-Accessory"/>
</dbReference>
<evidence type="ECO:0000313" key="3">
    <source>
        <dbReference type="EMBL" id="GAA4074896.1"/>
    </source>
</evidence>
<dbReference type="InterPro" id="IPR029052">
    <property type="entry name" value="Metallo-depent_PP-like"/>
</dbReference>
<accession>A0ABP7VVS1</accession>
<dbReference type="EMBL" id="BAABDL010000112">
    <property type="protein sequence ID" value="GAA4074896.1"/>
    <property type="molecule type" value="Genomic_DNA"/>
</dbReference>
<evidence type="ECO:0000313" key="4">
    <source>
        <dbReference type="Proteomes" id="UP001501734"/>
    </source>
</evidence>
<dbReference type="SMART" id="SM00854">
    <property type="entry name" value="PGA_cap"/>
    <property type="match status" value="1"/>
</dbReference>
<proteinExistence type="inferred from homology"/>
<dbReference type="Proteomes" id="UP001501734">
    <property type="component" value="Unassembled WGS sequence"/>
</dbReference>
<dbReference type="PROSITE" id="PS51257">
    <property type="entry name" value="PROKAR_LIPOPROTEIN"/>
    <property type="match status" value="1"/>
</dbReference>
<dbReference type="RefSeq" id="WP_344912747.1">
    <property type="nucleotide sequence ID" value="NZ_BAABDL010000112.1"/>
</dbReference>
<dbReference type="Gene3D" id="3.60.21.10">
    <property type="match status" value="1"/>
</dbReference>
<evidence type="ECO:0000256" key="1">
    <source>
        <dbReference type="ARBA" id="ARBA00005662"/>
    </source>
</evidence>
<dbReference type="Pfam" id="PF09587">
    <property type="entry name" value="PGA_cap"/>
    <property type="match status" value="1"/>
</dbReference>